<evidence type="ECO:0000256" key="4">
    <source>
        <dbReference type="HAMAP-Rule" id="MF_00995"/>
    </source>
</evidence>
<dbReference type="HAMAP" id="MF_00995">
    <property type="entry name" value="MqnA"/>
    <property type="match status" value="1"/>
</dbReference>
<gene>
    <name evidence="4" type="primary">mqnA</name>
    <name evidence="5" type="ORF">HXA33_08125</name>
</gene>
<evidence type="ECO:0000256" key="3">
    <source>
        <dbReference type="ARBA" id="ARBA00023239"/>
    </source>
</evidence>
<dbReference type="PANTHER" id="PTHR37690:SF1">
    <property type="entry name" value="CHORISMATE DEHYDRATASE"/>
    <property type="match status" value="1"/>
</dbReference>
<proteinExistence type="inferred from homology"/>
<dbReference type="CDD" id="cd13634">
    <property type="entry name" value="PBP2_Sco4506"/>
    <property type="match status" value="1"/>
</dbReference>
<sequence>MSLVIAEISYTNILPMFYYINREKLKNAGCEFVPAIPSQLNQNMADGKVHVGGISSFAYGEHSEEYQVLPDLSVSAMKQVGSIFLFSKKPIKELNGASIALTSSSATSVNLLKIILNKFYQLNVSYTTMAPNYDLMMNDHDACLLIGDDAILTSFSKQEAIYQYDLGYLWQLFTGLPMTFALFAIRKEAWEKHEGLLREVHRQFLKSKQACHKNRFNDMITSIRFQLGGTAEFWQTYFAGLNYELTETHLKGLHHFYDLAYELNLLNKKVNKVSIWNPTENFHSV</sequence>
<dbReference type="Proteomes" id="UP001057753">
    <property type="component" value="Unassembled WGS sequence"/>
</dbReference>
<organism evidence="5 6">
    <name type="scientific">Salipaludibacillus agaradhaerens</name>
    <name type="common">Bacillus agaradhaerens</name>
    <dbReference type="NCBI Taxonomy" id="76935"/>
    <lineage>
        <taxon>Bacteria</taxon>
        <taxon>Bacillati</taxon>
        <taxon>Bacillota</taxon>
        <taxon>Bacilli</taxon>
        <taxon>Bacillales</taxon>
        <taxon>Bacillaceae</taxon>
    </lineage>
</organism>
<protein>
    <recommendedName>
        <fullName evidence="4">Chorismate dehydratase</fullName>
        <ecNumber evidence="4">4.2.1.151</ecNumber>
    </recommendedName>
    <alternativeName>
        <fullName evidence="4">Menaquinone biosynthetic enzyme MqnA</fullName>
    </alternativeName>
</protein>
<evidence type="ECO:0000256" key="2">
    <source>
        <dbReference type="ARBA" id="ARBA00022428"/>
    </source>
</evidence>
<reference evidence="5" key="1">
    <citation type="submission" date="2020-06" db="EMBL/GenBank/DDBJ databases">
        <title>Insight into the genomes of haloalkaliphilic bacilli from Kenyan soda lakes.</title>
        <authorList>
            <person name="Mwirichia R."/>
            <person name="Villamizar G.C."/>
            <person name="Poehlein A."/>
            <person name="Mugweru J."/>
            <person name="Kipnyargis A."/>
            <person name="Kiplimo D."/>
            <person name="Orwa P."/>
            <person name="Daniel R."/>
        </authorList>
    </citation>
    <scope>NUCLEOTIDE SEQUENCE</scope>
    <source>
        <strain evidence="5">B1096_S55</strain>
    </source>
</reference>
<evidence type="ECO:0000313" key="6">
    <source>
        <dbReference type="Proteomes" id="UP001057753"/>
    </source>
</evidence>
<dbReference type="SUPFAM" id="SSF53850">
    <property type="entry name" value="Periplasmic binding protein-like II"/>
    <property type="match status" value="1"/>
</dbReference>
<dbReference type="GO" id="GO:0009234">
    <property type="term" value="P:menaquinone biosynthetic process"/>
    <property type="evidence" value="ECO:0007669"/>
    <property type="project" value="UniProtKB-UniRule"/>
</dbReference>
<evidence type="ECO:0000313" key="5">
    <source>
        <dbReference type="EMBL" id="MCR6096519.1"/>
    </source>
</evidence>
<dbReference type="PANTHER" id="PTHR37690">
    <property type="entry name" value="CHORISMATE DEHYDRATASE"/>
    <property type="match status" value="1"/>
</dbReference>
<dbReference type="Pfam" id="PF02621">
    <property type="entry name" value="VitK2_biosynth"/>
    <property type="match status" value="1"/>
</dbReference>
<keyword evidence="2 4" id="KW-0474">Menaquinone biosynthesis</keyword>
<dbReference type="EMBL" id="JABXYM010000001">
    <property type="protein sequence ID" value="MCR6096519.1"/>
    <property type="molecule type" value="Genomic_DNA"/>
</dbReference>
<dbReference type="RefSeq" id="WP_257821107.1">
    <property type="nucleotide sequence ID" value="NZ_JABXYM010000001.1"/>
</dbReference>
<dbReference type="GO" id="GO:0016836">
    <property type="term" value="F:hydro-lyase activity"/>
    <property type="evidence" value="ECO:0007669"/>
    <property type="project" value="UniProtKB-UniRule"/>
</dbReference>
<dbReference type="AlphaFoldDB" id="A0A9Q4B1C0"/>
<name>A0A9Q4B1C0_SALAG</name>
<keyword evidence="6" id="KW-1185">Reference proteome</keyword>
<dbReference type="Gene3D" id="3.40.190.10">
    <property type="entry name" value="Periplasmic binding protein-like II"/>
    <property type="match status" value="2"/>
</dbReference>
<comment type="pathway">
    <text evidence="1 4">Quinol/quinone metabolism; menaquinone biosynthesis.</text>
</comment>
<comment type="catalytic activity">
    <reaction evidence="4">
        <text>chorismate = 3-[(1-carboxyvinyl)-oxy]benzoate + H2O</text>
        <dbReference type="Rhea" id="RHEA:40051"/>
        <dbReference type="ChEBI" id="CHEBI:15377"/>
        <dbReference type="ChEBI" id="CHEBI:29748"/>
        <dbReference type="ChEBI" id="CHEBI:76981"/>
        <dbReference type="EC" id="4.2.1.151"/>
    </reaction>
</comment>
<comment type="similarity">
    <text evidence="4">Belongs to the MqnA/MqnD family. MqnA subfamily.</text>
</comment>
<keyword evidence="3 4" id="KW-0456">Lyase</keyword>
<comment type="function">
    <text evidence="4">Catalyzes the dehydration of chorismate into 3-[(1-carboxyvinyl)oxy]benzoate, a step in the biosynthesis of menaquinone (MK, vitamin K2).</text>
</comment>
<accession>A0A9Q4B1C0</accession>
<dbReference type="InterPro" id="IPR030868">
    <property type="entry name" value="MqnA"/>
</dbReference>
<dbReference type="EC" id="4.2.1.151" evidence="4"/>
<dbReference type="InterPro" id="IPR003773">
    <property type="entry name" value="Menaquinone_biosynth"/>
</dbReference>
<evidence type="ECO:0000256" key="1">
    <source>
        <dbReference type="ARBA" id="ARBA00004863"/>
    </source>
</evidence>
<comment type="caution">
    <text evidence="5">The sequence shown here is derived from an EMBL/GenBank/DDBJ whole genome shotgun (WGS) entry which is preliminary data.</text>
</comment>